<dbReference type="RefSeq" id="WP_343920152.1">
    <property type="nucleotide sequence ID" value="NZ_BAAAJT010000002.1"/>
</dbReference>
<dbReference type="InterPro" id="IPR024344">
    <property type="entry name" value="MDMPI_metal-binding"/>
</dbReference>
<dbReference type="SUPFAM" id="SSF109854">
    <property type="entry name" value="DinB/YfiT-like putative metalloenzymes"/>
    <property type="match status" value="1"/>
</dbReference>
<keyword evidence="2" id="KW-0413">Isomerase</keyword>
<feature type="domain" description="Mycothiol-dependent maleylpyruvate isomerase metal-binding" evidence="1">
    <location>
        <begin position="12"/>
        <end position="121"/>
    </location>
</feature>
<gene>
    <name evidence="2" type="ORF">ACFSDE_15800</name>
</gene>
<comment type="caution">
    <text evidence="2">The sequence shown here is derived from an EMBL/GenBank/DDBJ whole genome shotgun (WGS) entry which is preliminary data.</text>
</comment>
<organism evidence="2 3">
    <name type="scientific">Nocardioides aestuarii</name>
    <dbReference type="NCBI Taxonomy" id="252231"/>
    <lineage>
        <taxon>Bacteria</taxon>
        <taxon>Bacillati</taxon>
        <taxon>Actinomycetota</taxon>
        <taxon>Actinomycetes</taxon>
        <taxon>Propionibacteriales</taxon>
        <taxon>Nocardioidaceae</taxon>
        <taxon>Nocardioides</taxon>
    </lineage>
</organism>
<evidence type="ECO:0000259" key="1">
    <source>
        <dbReference type="Pfam" id="PF11716"/>
    </source>
</evidence>
<reference evidence="3" key="1">
    <citation type="journal article" date="2019" name="Int. J. Syst. Evol. Microbiol.">
        <title>The Global Catalogue of Microorganisms (GCM) 10K type strain sequencing project: providing services to taxonomists for standard genome sequencing and annotation.</title>
        <authorList>
            <consortium name="The Broad Institute Genomics Platform"/>
            <consortium name="The Broad Institute Genome Sequencing Center for Infectious Disease"/>
            <person name="Wu L."/>
            <person name="Ma J."/>
        </authorList>
    </citation>
    <scope>NUCLEOTIDE SEQUENCE [LARGE SCALE GENOMIC DNA]</scope>
    <source>
        <strain evidence="3">CGMCC 1.12477</strain>
    </source>
</reference>
<evidence type="ECO:0000313" key="2">
    <source>
        <dbReference type="EMBL" id="MFD1948267.1"/>
    </source>
</evidence>
<dbReference type="GO" id="GO:0016853">
    <property type="term" value="F:isomerase activity"/>
    <property type="evidence" value="ECO:0007669"/>
    <property type="project" value="UniProtKB-KW"/>
</dbReference>
<dbReference type="EMBL" id="JBHUGD010000003">
    <property type="protein sequence ID" value="MFD1948267.1"/>
    <property type="molecule type" value="Genomic_DNA"/>
</dbReference>
<dbReference type="NCBIfam" id="TIGR03083">
    <property type="entry name" value="maleylpyruvate isomerase family mycothiol-dependent enzyme"/>
    <property type="match status" value="1"/>
</dbReference>
<accession>A0ABW4TRE6</accession>
<name>A0ABW4TRE6_9ACTN</name>
<dbReference type="Proteomes" id="UP001597351">
    <property type="component" value="Unassembled WGS sequence"/>
</dbReference>
<sequence>MGDDDESTDALATALDQAAEAIAAVREDQLGDPTPCSDWDVGQLVAHLTVGAGHLLEQARGGQPDWSAVPDRVDDAASTFRANGAALLAHLRDTGADADWQLAELAVHTWDLVTATGQSLDLDPAPAERGHAFMAASLKPEMRQGVFGPEQAPPEGADAHTRIAAFAGRQVG</sequence>
<protein>
    <submittedName>
        <fullName evidence="2">Maleylpyruvate isomerase family mycothiol-dependent enzyme</fullName>
    </submittedName>
</protein>
<proteinExistence type="predicted"/>
<dbReference type="Gene3D" id="1.20.120.450">
    <property type="entry name" value="dinb family like domain"/>
    <property type="match status" value="1"/>
</dbReference>
<dbReference type="InterPro" id="IPR034660">
    <property type="entry name" value="DinB/YfiT-like"/>
</dbReference>
<evidence type="ECO:0000313" key="3">
    <source>
        <dbReference type="Proteomes" id="UP001597351"/>
    </source>
</evidence>
<dbReference type="InterPro" id="IPR017517">
    <property type="entry name" value="Maleyloyr_isom"/>
</dbReference>
<keyword evidence="3" id="KW-1185">Reference proteome</keyword>
<dbReference type="Pfam" id="PF11716">
    <property type="entry name" value="MDMPI_N"/>
    <property type="match status" value="1"/>
</dbReference>